<comment type="caution">
    <text evidence="1">The sequence shown here is derived from an EMBL/GenBank/DDBJ whole genome shotgun (WGS) entry which is preliminary data.</text>
</comment>
<dbReference type="AlphaFoldDB" id="A0A024FXL5"/>
<keyword evidence="2" id="KW-1185">Reference proteome</keyword>
<organism evidence="1 2">
    <name type="scientific">Albugo candida</name>
    <dbReference type="NCBI Taxonomy" id="65357"/>
    <lineage>
        <taxon>Eukaryota</taxon>
        <taxon>Sar</taxon>
        <taxon>Stramenopiles</taxon>
        <taxon>Oomycota</taxon>
        <taxon>Peronosporomycetes</taxon>
        <taxon>Albuginales</taxon>
        <taxon>Albuginaceae</taxon>
        <taxon>Albugo</taxon>
    </lineage>
</organism>
<protein>
    <submittedName>
        <fullName evidence="1">Uncharacterized protein</fullName>
    </submittedName>
</protein>
<evidence type="ECO:0000313" key="2">
    <source>
        <dbReference type="Proteomes" id="UP000053237"/>
    </source>
</evidence>
<evidence type="ECO:0000313" key="1">
    <source>
        <dbReference type="EMBL" id="CCI11652.1"/>
    </source>
</evidence>
<dbReference type="Proteomes" id="UP000053237">
    <property type="component" value="Unassembled WGS sequence"/>
</dbReference>
<accession>A0A024FXL5</accession>
<proteinExistence type="predicted"/>
<dbReference type="EMBL" id="CAIX01001461">
    <property type="protein sequence ID" value="CCI11652.1"/>
    <property type="molecule type" value="Genomic_DNA"/>
</dbReference>
<dbReference type="InParanoid" id="A0A024FXL5"/>
<sequence>MENSGVDNANHRVMFDTLFVPGDQPIAATVDCIPGFTDTTHYHKKDNKCVYFNEIAEIIEDPSYTFGNCVTTWTHCGVVLLQIK</sequence>
<gene>
    <name evidence="1" type="ORF">BN9_132610</name>
</gene>
<reference evidence="1 2" key="1">
    <citation type="submission" date="2012-05" db="EMBL/GenBank/DDBJ databases">
        <title>Recombination and specialization in a pathogen metapopulation.</title>
        <authorList>
            <person name="Gardiner A."/>
            <person name="Kemen E."/>
            <person name="Schultz-Larsen T."/>
            <person name="MacLean D."/>
            <person name="Van Oosterhout C."/>
            <person name="Jones J.D.G."/>
        </authorList>
    </citation>
    <scope>NUCLEOTIDE SEQUENCE [LARGE SCALE GENOMIC DNA]</scope>
    <source>
        <strain evidence="1 2">Ac Nc2</strain>
    </source>
</reference>
<name>A0A024FXL5_9STRA</name>